<protein>
    <submittedName>
        <fullName evidence="2">Uncharacterized protein</fullName>
    </submittedName>
</protein>
<reference evidence="2 3" key="1">
    <citation type="submission" date="2019-11" db="EMBL/GenBank/DDBJ databases">
        <authorList>
            <person name="Holert J."/>
        </authorList>
    </citation>
    <scope>NUCLEOTIDE SEQUENCE [LARGE SCALE GENOMIC DNA]</scope>
    <source>
        <strain evidence="2">BC5_2</strain>
    </source>
</reference>
<name>A0A5S9PEM5_9GAMM</name>
<dbReference type="EMBL" id="CACSII010000010">
    <property type="protein sequence ID" value="CAA0102442.1"/>
    <property type="molecule type" value="Genomic_DNA"/>
</dbReference>
<evidence type="ECO:0000256" key="1">
    <source>
        <dbReference type="SAM" id="SignalP"/>
    </source>
</evidence>
<evidence type="ECO:0000313" key="3">
    <source>
        <dbReference type="Proteomes" id="UP000434580"/>
    </source>
</evidence>
<feature type="chain" id="PRO_5030138018" evidence="1">
    <location>
        <begin position="28"/>
        <end position="170"/>
    </location>
</feature>
<feature type="signal peptide" evidence="1">
    <location>
        <begin position="1"/>
        <end position="27"/>
    </location>
</feature>
<dbReference type="AlphaFoldDB" id="A0A5S9PEM5"/>
<accession>A0A5S9PEM5</accession>
<evidence type="ECO:0000313" key="2">
    <source>
        <dbReference type="EMBL" id="CAA0102442.1"/>
    </source>
</evidence>
<proteinExistence type="predicted"/>
<dbReference type="Proteomes" id="UP000434580">
    <property type="component" value="Unassembled WGS sequence"/>
</dbReference>
<sequence>MPLDKRINIARIIFASTISFMSFFAQAAPEPLNIDKTQKSVNHKHLQRVYAYIPNPGLSTQETRLAILLAMRDNPKKRWLLEGEGDGYIDARFDYRRRTIINRIEYSKQGIQLKYLAASDSFECQNNQNGICYKSHGAYYKYSGKLKTSVERELDAQVATAQYKIEEQQQ</sequence>
<dbReference type="OrthoDB" id="6262169at2"/>
<gene>
    <name evidence="2" type="ORF">DPBNPPHM_04008</name>
</gene>
<organism evidence="2 3">
    <name type="scientific">BD1-7 clade bacterium</name>
    <dbReference type="NCBI Taxonomy" id="2029982"/>
    <lineage>
        <taxon>Bacteria</taxon>
        <taxon>Pseudomonadati</taxon>
        <taxon>Pseudomonadota</taxon>
        <taxon>Gammaproteobacteria</taxon>
        <taxon>Cellvibrionales</taxon>
        <taxon>Spongiibacteraceae</taxon>
        <taxon>BD1-7 clade</taxon>
    </lineage>
</organism>
<keyword evidence="1" id="KW-0732">Signal</keyword>